<sequence>MKTFTLKRNGHMLEDRKVTQNELWNIKRVPSYEMPKMFSCGVTEIGNEKIASFRRKI</sequence>
<dbReference type="EMBL" id="BKZQ01000033">
    <property type="protein sequence ID" value="GER71035.1"/>
    <property type="molecule type" value="Genomic_DNA"/>
</dbReference>
<accession>A0A5J4JK15</accession>
<protein>
    <submittedName>
        <fullName evidence="1">Uncharacterized protein</fullName>
    </submittedName>
</protein>
<proteinExistence type="predicted"/>
<comment type="caution">
    <text evidence="1">The sequence shown here is derived from an EMBL/GenBank/DDBJ whole genome shotgun (WGS) entry which is preliminary data.</text>
</comment>
<name>A0A5J4JK15_9BACI</name>
<keyword evidence="2" id="KW-1185">Reference proteome</keyword>
<organism evidence="1 2">
    <name type="scientific">Weizmannia acidilactici</name>
    <dbReference type="NCBI Taxonomy" id="2607726"/>
    <lineage>
        <taxon>Bacteria</taxon>
        <taxon>Bacillati</taxon>
        <taxon>Bacillota</taxon>
        <taxon>Bacilli</taxon>
        <taxon>Bacillales</taxon>
        <taxon>Bacillaceae</taxon>
        <taxon>Heyndrickxia</taxon>
    </lineage>
</organism>
<gene>
    <name evidence="1" type="ORF">BpJC7_23380</name>
</gene>
<evidence type="ECO:0000313" key="2">
    <source>
        <dbReference type="Proteomes" id="UP000391919"/>
    </source>
</evidence>
<dbReference type="Proteomes" id="UP000391919">
    <property type="component" value="Unassembled WGS sequence"/>
</dbReference>
<dbReference type="AlphaFoldDB" id="A0A5J4JK15"/>
<reference evidence="1 2" key="1">
    <citation type="submission" date="2019-09" db="EMBL/GenBank/DDBJ databases">
        <title>Draft genome sequence of Bacillus sp. JC-7.</title>
        <authorList>
            <person name="Tanaka N."/>
            <person name="Shiwa Y."/>
            <person name="Fujita N."/>
            <person name="Tanasupawat S."/>
        </authorList>
    </citation>
    <scope>NUCLEOTIDE SEQUENCE [LARGE SCALE GENOMIC DNA]</scope>
    <source>
        <strain evidence="1 2">JC-7</strain>
    </source>
</reference>
<evidence type="ECO:0000313" key="1">
    <source>
        <dbReference type="EMBL" id="GER71035.1"/>
    </source>
</evidence>